<evidence type="ECO:0000313" key="2">
    <source>
        <dbReference type="Proteomes" id="UP000013015"/>
    </source>
</evidence>
<reference evidence="1 2" key="1">
    <citation type="submission" date="2013-03" db="EMBL/GenBank/DDBJ databases">
        <title>Reference genome for the Human Microbiome Project.</title>
        <authorList>
            <person name="Aqrawi P."/>
            <person name="Ayvaz T."/>
            <person name="Bess C."/>
            <person name="Blankenburg K."/>
            <person name="Coyle M."/>
            <person name="Deng J."/>
            <person name="Forbes L."/>
            <person name="Fowler G."/>
            <person name="Francisco L."/>
            <person name="Fu Q."/>
            <person name="Gibbs R."/>
            <person name="Gross S."/>
            <person name="Gubbala S."/>
            <person name="Hale W."/>
            <person name="Hemphill L."/>
            <person name="Highlander S."/>
            <person name="Hirani K."/>
            <person name="Jackson L."/>
            <person name="Jakkamsetti A."/>
            <person name="Javaid M."/>
            <person name="Jayaseelan J.C."/>
            <person name="Jiang H."/>
            <person name="Joshi V."/>
            <person name="Korchina V."/>
            <person name="Kovar C."/>
            <person name="Lara F."/>
            <person name="Lee S."/>
            <person name="Liu Y."/>
            <person name="Mata R."/>
            <person name="Mathew T."/>
            <person name="Munidasa M."/>
            <person name="Muzny D."/>
            <person name="Nazareth L."/>
            <person name="Ngo R."/>
            <person name="Nguyen L."/>
            <person name="Nguyen N."/>
            <person name="Okwuonu G."/>
            <person name="Ongeri F."/>
            <person name="Palculict T."/>
            <person name="Patil S."/>
            <person name="Petrosino J."/>
            <person name="Pham C."/>
            <person name="Pham P."/>
            <person name="Pu L.-L."/>
            <person name="Qin X."/>
            <person name="Qu J."/>
            <person name="Reid J."/>
            <person name="Ross M."/>
            <person name="Ruth R."/>
            <person name="Saada N."/>
            <person name="San Lucas F."/>
            <person name="Santibanez J."/>
            <person name="Shang Y."/>
            <person name="Simmons D."/>
            <person name="Song X.-Z."/>
            <person name="Tang L.-Y."/>
            <person name="Thornton R."/>
            <person name="Warren J."/>
            <person name="Weissenberger G."/>
            <person name="Wilczek-Boney K."/>
            <person name="Worley K."/>
            <person name="Youmans B."/>
            <person name="Zhang J."/>
            <person name="Zhang L."/>
            <person name="Zhao Z."/>
            <person name="Zhou C."/>
            <person name="Zhu D."/>
            <person name="Zhu Y."/>
        </authorList>
    </citation>
    <scope>NUCLEOTIDE SEQUENCE [LARGE SCALE GENOMIC DNA]</scope>
    <source>
        <strain evidence="1 2">F0333</strain>
    </source>
</reference>
<name>N6W5I5_9ACTO</name>
<dbReference type="EMBL" id="AQHZ01000024">
    <property type="protein sequence ID" value="ENO17740.1"/>
    <property type="molecule type" value="Genomic_DNA"/>
</dbReference>
<keyword evidence="2" id="KW-1185">Reference proteome</keyword>
<dbReference type="STRING" id="888050.HMPREF9004_1650"/>
<dbReference type="AlphaFoldDB" id="N6W5I5"/>
<comment type="caution">
    <text evidence="1">The sequence shown here is derived from an EMBL/GenBank/DDBJ whole genome shotgun (WGS) entry which is preliminary data.</text>
</comment>
<dbReference type="HOGENOM" id="CLU_2893679_0_0_11"/>
<protein>
    <submittedName>
        <fullName evidence="1">Uncharacterized protein</fullName>
    </submittedName>
</protein>
<gene>
    <name evidence="1" type="ORF">HMPREF9004_1650</name>
</gene>
<accession>N6W5I5</accession>
<dbReference type="Proteomes" id="UP000013015">
    <property type="component" value="Unassembled WGS sequence"/>
</dbReference>
<proteinExistence type="predicted"/>
<sequence>MQAVDEIDEAVRLRTAVIPPASRMPELSLFLSLRQLVDSLPLSAPITSPFAPRSSRYRKRFQ</sequence>
<organism evidence="1 2">
    <name type="scientific">Schaalia cardiffensis F0333</name>
    <dbReference type="NCBI Taxonomy" id="888050"/>
    <lineage>
        <taxon>Bacteria</taxon>
        <taxon>Bacillati</taxon>
        <taxon>Actinomycetota</taxon>
        <taxon>Actinomycetes</taxon>
        <taxon>Actinomycetales</taxon>
        <taxon>Actinomycetaceae</taxon>
        <taxon>Schaalia</taxon>
    </lineage>
</organism>
<dbReference type="PATRIC" id="fig|888050.3.peg.1584"/>
<evidence type="ECO:0000313" key="1">
    <source>
        <dbReference type="EMBL" id="ENO17740.1"/>
    </source>
</evidence>